<feature type="compositionally biased region" description="Acidic residues" evidence="1">
    <location>
        <begin position="20"/>
        <end position="38"/>
    </location>
</feature>
<feature type="compositionally biased region" description="Acidic residues" evidence="1">
    <location>
        <begin position="52"/>
        <end position="63"/>
    </location>
</feature>
<gene>
    <name evidence="2" type="ORF">GCM10023258_18030</name>
</gene>
<evidence type="ECO:0000256" key="1">
    <source>
        <dbReference type="SAM" id="MobiDB-lite"/>
    </source>
</evidence>
<protein>
    <submittedName>
        <fullName evidence="2">Uncharacterized protein</fullName>
    </submittedName>
</protein>
<evidence type="ECO:0000313" key="2">
    <source>
        <dbReference type="EMBL" id="GAA5025213.1"/>
    </source>
</evidence>
<dbReference type="Proteomes" id="UP001500427">
    <property type="component" value="Unassembled WGS sequence"/>
</dbReference>
<keyword evidence="3" id="KW-1185">Reference proteome</keyword>
<name>A0ABP9J9P1_9MICO</name>
<proteinExistence type="predicted"/>
<accession>A0ABP9J9P1</accession>
<sequence>MPKRVITASPAYVLAALDVPEPEGLETLEPDEPDEPLEPDALASAAGSWPAESEEDADEEPEADPVLSEVLLVVVTWRVSAATTGAELREVL</sequence>
<reference evidence="3" key="1">
    <citation type="journal article" date="2019" name="Int. J. Syst. Evol. Microbiol.">
        <title>The Global Catalogue of Microorganisms (GCM) 10K type strain sequencing project: providing services to taxonomists for standard genome sequencing and annotation.</title>
        <authorList>
            <consortium name="The Broad Institute Genomics Platform"/>
            <consortium name="The Broad Institute Genome Sequencing Center for Infectious Disease"/>
            <person name="Wu L."/>
            <person name="Ma J."/>
        </authorList>
    </citation>
    <scope>NUCLEOTIDE SEQUENCE [LARGE SCALE GENOMIC DNA]</scope>
    <source>
        <strain evidence="3">JCM 17687</strain>
    </source>
</reference>
<feature type="region of interest" description="Disordered" evidence="1">
    <location>
        <begin position="18"/>
        <end position="65"/>
    </location>
</feature>
<evidence type="ECO:0000313" key="3">
    <source>
        <dbReference type="Proteomes" id="UP001500427"/>
    </source>
</evidence>
<organism evidence="2 3">
    <name type="scientific">Terrabacter aeriphilus</name>
    <dbReference type="NCBI Taxonomy" id="515662"/>
    <lineage>
        <taxon>Bacteria</taxon>
        <taxon>Bacillati</taxon>
        <taxon>Actinomycetota</taxon>
        <taxon>Actinomycetes</taxon>
        <taxon>Micrococcales</taxon>
        <taxon>Intrasporangiaceae</taxon>
        <taxon>Terrabacter</taxon>
    </lineage>
</organism>
<dbReference type="EMBL" id="BAABIW010000011">
    <property type="protein sequence ID" value="GAA5025213.1"/>
    <property type="molecule type" value="Genomic_DNA"/>
</dbReference>
<comment type="caution">
    <text evidence="2">The sequence shown here is derived from an EMBL/GenBank/DDBJ whole genome shotgun (WGS) entry which is preliminary data.</text>
</comment>